<proteinExistence type="predicted"/>
<protein>
    <recommendedName>
        <fullName evidence="4">EGF-like domain-containing protein</fullName>
    </recommendedName>
</protein>
<keyword evidence="2" id="KW-1133">Transmembrane helix</keyword>
<dbReference type="EMBL" id="HBEC01011507">
    <property type="protein sequence ID" value="CAD8285231.1"/>
    <property type="molecule type" value="Transcribed_RNA"/>
</dbReference>
<sequence>MCHDARCRYVGDFTYSAYLEWGFEAGCELHEQSCGTFASNFPNSGLFCTDPFKAGDALCSFDGRTRGSCLMSIFTSCGMITSGTASDGDSSWACLDADYEQITGVSEPAATNAFGWSISSTSRCLEANQVSGGVYITDGSTSASWPFASTPPSTYGFCWSASCTSSVLTYTIGSPANTVTCSAAGSTISLPSVDGDLTGSLRCPDDIAAVCRSLDCGTGACDRRGAQCFNGGCVCHLGWVGADCATPFDPALLRAASEGQTGGGGSSSSTTRAIIIGASIGGGVVALAVLAGIVFAYMNSKAHKGSVVPTDENGQPMPKPPGAAGYYPPPQYDAGAYPQYGQYGTYGGGGPPLQYAASGPGIVQVAPTHATA</sequence>
<organism evidence="3">
    <name type="scientific">Chlamydomonas euryale</name>
    <dbReference type="NCBI Taxonomy" id="1486919"/>
    <lineage>
        <taxon>Eukaryota</taxon>
        <taxon>Viridiplantae</taxon>
        <taxon>Chlorophyta</taxon>
        <taxon>core chlorophytes</taxon>
        <taxon>Chlorophyceae</taxon>
        <taxon>CS clade</taxon>
        <taxon>Chlamydomonadales</taxon>
        <taxon>Chlamydomonadaceae</taxon>
        <taxon>Chlamydomonas</taxon>
    </lineage>
</organism>
<gene>
    <name evidence="3" type="ORF">CEUR00632_LOCUS5269</name>
</gene>
<keyword evidence="2" id="KW-0812">Transmembrane</keyword>
<reference evidence="3" key="1">
    <citation type="submission" date="2021-01" db="EMBL/GenBank/DDBJ databases">
        <authorList>
            <person name="Corre E."/>
            <person name="Pelletier E."/>
            <person name="Niang G."/>
            <person name="Scheremetjew M."/>
            <person name="Finn R."/>
            <person name="Kale V."/>
            <person name="Holt S."/>
            <person name="Cochrane G."/>
            <person name="Meng A."/>
            <person name="Brown T."/>
            <person name="Cohen L."/>
        </authorList>
    </citation>
    <scope>NUCLEOTIDE SEQUENCE</scope>
    <source>
        <strain evidence="3">CCMP219</strain>
    </source>
</reference>
<feature type="transmembrane region" description="Helical" evidence="2">
    <location>
        <begin position="274"/>
        <end position="297"/>
    </location>
</feature>
<evidence type="ECO:0000256" key="1">
    <source>
        <dbReference type="SAM" id="MobiDB-lite"/>
    </source>
</evidence>
<keyword evidence="2" id="KW-0472">Membrane</keyword>
<accession>A0A7R9V5I0</accession>
<dbReference type="AlphaFoldDB" id="A0A7R9V5I0"/>
<name>A0A7R9V5I0_9CHLO</name>
<evidence type="ECO:0008006" key="4">
    <source>
        <dbReference type="Google" id="ProtNLM"/>
    </source>
</evidence>
<evidence type="ECO:0000256" key="2">
    <source>
        <dbReference type="SAM" id="Phobius"/>
    </source>
</evidence>
<feature type="region of interest" description="Disordered" evidence="1">
    <location>
        <begin position="306"/>
        <end position="325"/>
    </location>
</feature>
<evidence type="ECO:0000313" key="3">
    <source>
        <dbReference type="EMBL" id="CAD8285231.1"/>
    </source>
</evidence>